<dbReference type="InterPro" id="IPR014914">
    <property type="entry name" value="RES_dom"/>
</dbReference>
<dbReference type="OrthoDB" id="9795903at2"/>
<reference evidence="2 3" key="1">
    <citation type="journal article" date="2011" name="Syst. Appl. Microbiol.">
        <title>Defluviimonas denitrificans gen. nov., sp. nov., and Pararhodobacter aggregans gen. nov., sp. nov., non-phototrophic Rhodobacteraceae from the biofilter of a marine aquaculture.</title>
        <authorList>
            <person name="Foesel B.U."/>
            <person name="Drake H.L."/>
            <person name="Schramm A."/>
        </authorList>
    </citation>
    <scope>NUCLEOTIDE SEQUENCE [LARGE SCALE GENOMIC DNA]</scope>
    <source>
        <strain evidence="2 3">D1-19</strain>
    </source>
</reference>
<dbReference type="EMBL" id="QDDR01000004">
    <property type="protein sequence ID" value="PVE47828.1"/>
    <property type="molecule type" value="Genomic_DNA"/>
</dbReference>
<dbReference type="AlphaFoldDB" id="A0A2T7UTC1"/>
<accession>A0A2T7UTC1</accession>
<dbReference type="Proteomes" id="UP000244810">
    <property type="component" value="Unassembled WGS sequence"/>
</dbReference>
<proteinExistence type="predicted"/>
<dbReference type="SMART" id="SM00953">
    <property type="entry name" value="RES"/>
    <property type="match status" value="1"/>
</dbReference>
<sequence length="233" mass="25839">MRQTGISDRGLVRLLPATYHKPPALRGLVDSDDELAILAEIEGMTSGRLLAERGRNPHLDPRELAWQRRSRDLRLYGDSHINAAFTYTRAGGNRFNTEARGAWYCAWDVLISVSEVAWHRTRELGFTGCYEDSARYVELLADFIGVFDDLTDELDHPALHPDPQIGYPEGQALAQHLQRGGSRGLIYPSVRAPGPGGNCLVCFEPRAIQSVRPGASWDLVWQGGPEYSILAVG</sequence>
<dbReference type="Pfam" id="PF08808">
    <property type="entry name" value="RES"/>
    <property type="match status" value="1"/>
</dbReference>
<evidence type="ECO:0000259" key="1">
    <source>
        <dbReference type="SMART" id="SM00953"/>
    </source>
</evidence>
<organism evidence="2 3">
    <name type="scientific">Pararhodobacter aggregans</name>
    <dbReference type="NCBI Taxonomy" id="404875"/>
    <lineage>
        <taxon>Bacteria</taxon>
        <taxon>Pseudomonadati</taxon>
        <taxon>Pseudomonadota</taxon>
        <taxon>Alphaproteobacteria</taxon>
        <taxon>Rhodobacterales</taxon>
        <taxon>Paracoccaceae</taxon>
        <taxon>Pararhodobacter</taxon>
    </lineage>
</organism>
<feature type="domain" description="RES" evidence="1">
    <location>
        <begin position="84"/>
        <end position="214"/>
    </location>
</feature>
<comment type="caution">
    <text evidence="2">The sequence shown here is derived from an EMBL/GenBank/DDBJ whole genome shotgun (WGS) entry which is preliminary data.</text>
</comment>
<evidence type="ECO:0000313" key="2">
    <source>
        <dbReference type="EMBL" id="PVE47828.1"/>
    </source>
</evidence>
<evidence type="ECO:0000313" key="3">
    <source>
        <dbReference type="Proteomes" id="UP000244810"/>
    </source>
</evidence>
<dbReference type="RefSeq" id="WP_107751200.1">
    <property type="nucleotide sequence ID" value="NZ_QBKF01000003.1"/>
</dbReference>
<gene>
    <name evidence="2" type="ORF">DDE23_10380</name>
</gene>
<keyword evidence="3" id="KW-1185">Reference proteome</keyword>
<name>A0A2T7UTC1_9RHOB</name>
<protein>
    <recommendedName>
        <fullName evidence="1">RES domain-containing protein</fullName>
    </recommendedName>
</protein>